<feature type="compositionally biased region" description="Acidic residues" evidence="7">
    <location>
        <begin position="105"/>
        <end position="172"/>
    </location>
</feature>
<evidence type="ECO:0000256" key="1">
    <source>
        <dbReference type="ARBA" id="ARBA00009828"/>
    </source>
</evidence>
<evidence type="ECO:0000313" key="9">
    <source>
        <dbReference type="EMBL" id="MDE5414668.1"/>
    </source>
</evidence>
<protein>
    <recommendedName>
        <fullName evidence="6">Probable DNA-directed RNA polymerase subunit delta</fullName>
    </recommendedName>
    <alternativeName>
        <fullName evidence="6">RNAP delta factor</fullName>
    </alternativeName>
</protein>
<feature type="domain" description="HTH HARE-type" evidence="8">
    <location>
        <begin position="14"/>
        <end position="82"/>
    </location>
</feature>
<keyword evidence="2 6" id="KW-0240">DNA-directed RNA polymerase</keyword>
<dbReference type="HAMAP" id="MF_00357">
    <property type="entry name" value="RNApol_bact_RpoE"/>
    <property type="match status" value="1"/>
</dbReference>
<dbReference type="RefSeq" id="WP_275119283.1">
    <property type="nucleotide sequence ID" value="NZ_JAOTPO010000010.1"/>
</dbReference>
<dbReference type="Pfam" id="PF05066">
    <property type="entry name" value="HARE-HTH"/>
    <property type="match status" value="1"/>
</dbReference>
<dbReference type="GO" id="GO:0003899">
    <property type="term" value="F:DNA-directed RNA polymerase activity"/>
    <property type="evidence" value="ECO:0007669"/>
    <property type="project" value="UniProtKB-EC"/>
</dbReference>
<comment type="subunit">
    <text evidence="6">RNAP is composed of a core of 2 alpha, a beta and a beta' subunits. The core is associated with a delta subunit and one of several sigma factors.</text>
</comment>
<comment type="similarity">
    <text evidence="1 6">Belongs to the RpoE family.</text>
</comment>
<evidence type="ECO:0000259" key="8">
    <source>
        <dbReference type="PROSITE" id="PS51913"/>
    </source>
</evidence>
<dbReference type="InterPro" id="IPR038087">
    <property type="entry name" value="RNAP_delta_N_dom_sf"/>
</dbReference>
<evidence type="ECO:0000256" key="7">
    <source>
        <dbReference type="SAM" id="MobiDB-lite"/>
    </source>
</evidence>
<dbReference type="GO" id="GO:0000428">
    <property type="term" value="C:DNA-directed RNA polymerase complex"/>
    <property type="evidence" value="ECO:0007669"/>
    <property type="project" value="UniProtKB-KW"/>
</dbReference>
<organism evidence="9 10">
    <name type="scientific">Alkalihalobacterium chitinilyticum</name>
    <dbReference type="NCBI Taxonomy" id="2980103"/>
    <lineage>
        <taxon>Bacteria</taxon>
        <taxon>Bacillati</taxon>
        <taxon>Bacillota</taxon>
        <taxon>Bacilli</taxon>
        <taxon>Bacillales</taxon>
        <taxon>Bacillaceae</taxon>
        <taxon>Alkalihalobacterium</taxon>
    </lineage>
</organism>
<dbReference type="Proteomes" id="UP001148125">
    <property type="component" value="Unassembled WGS sequence"/>
</dbReference>
<proteinExistence type="inferred from homology"/>
<evidence type="ECO:0000256" key="3">
    <source>
        <dbReference type="ARBA" id="ARBA00022679"/>
    </source>
</evidence>
<keyword evidence="4 6" id="KW-0548">Nucleotidyltransferase</keyword>
<reference evidence="9" key="1">
    <citation type="submission" date="2024-05" db="EMBL/GenBank/DDBJ databases">
        <title>Alkalihalobacillus sp. strain MEB203 novel alkaliphilic bacterium from Lonar Lake, India.</title>
        <authorList>
            <person name="Joshi A."/>
            <person name="Thite S."/>
            <person name="Mengade P."/>
        </authorList>
    </citation>
    <scope>NUCLEOTIDE SEQUENCE</scope>
    <source>
        <strain evidence="9">MEB 203</strain>
    </source>
</reference>
<dbReference type="InterPro" id="IPR029757">
    <property type="entry name" value="RpoE"/>
</dbReference>
<evidence type="ECO:0000256" key="5">
    <source>
        <dbReference type="ARBA" id="ARBA00023163"/>
    </source>
</evidence>
<comment type="caution">
    <text evidence="9">The sequence shown here is derived from an EMBL/GenBank/DDBJ whole genome shotgun (WGS) entry which is preliminary data.</text>
</comment>
<dbReference type="PROSITE" id="PS51913">
    <property type="entry name" value="HTH_HARE"/>
    <property type="match status" value="1"/>
</dbReference>
<evidence type="ECO:0000313" key="10">
    <source>
        <dbReference type="Proteomes" id="UP001148125"/>
    </source>
</evidence>
<dbReference type="Gene3D" id="1.10.10.1250">
    <property type="entry name" value="RNA polymerase, subunit delta, N-terminal domain"/>
    <property type="match status" value="1"/>
</dbReference>
<keyword evidence="5 6" id="KW-0804">Transcription</keyword>
<evidence type="ECO:0000256" key="6">
    <source>
        <dbReference type="HAMAP-Rule" id="MF_00357"/>
    </source>
</evidence>
<dbReference type="NCBIfam" id="TIGR04567">
    <property type="entry name" value="RNAP_delt_lowGC"/>
    <property type="match status" value="1"/>
</dbReference>
<comment type="function">
    <text evidence="6">Participates in both the initiation and recycling phases of transcription. In the presence of the delta subunit, RNAP displays an increased specificity of transcription, a decreased affinity for nucleic acids, and an increased efficiency of RNA synthesis because of enhanced recycling.</text>
</comment>
<gene>
    <name evidence="6 9" type="primary">rpoE</name>
    <name evidence="9" type="ORF">N7Z68_14915</name>
</gene>
<accession>A0ABT5VGT1</accession>
<dbReference type="InterPro" id="IPR007759">
    <property type="entry name" value="Asxl_HARE-HTH"/>
</dbReference>
<keyword evidence="10" id="KW-1185">Reference proteome</keyword>
<sequence>MSISAYSREELEELSMVEVAYHVLKENKQQTFNYFDLLNRVVELKGMSEEEKKKRISYLYTDLNVDGRFMCIGNNEWGLKAWYPIEKIEEDIITAKPRKKAKATEEDDFEVDEEFEDFEDEFEEIEDELDELADNEDSEDFEEEDLDGFSDDEEEEFEEEDEDAAEEDDELS</sequence>
<name>A0ABT5VGT1_9BACI</name>
<feature type="region of interest" description="Disordered" evidence="7">
    <location>
        <begin position="96"/>
        <end position="172"/>
    </location>
</feature>
<evidence type="ECO:0000256" key="4">
    <source>
        <dbReference type="ARBA" id="ARBA00022695"/>
    </source>
</evidence>
<keyword evidence="3 6" id="KW-0808">Transferase</keyword>
<dbReference type="EMBL" id="JAOTPO010000010">
    <property type="protein sequence ID" value="MDE5414668.1"/>
    <property type="molecule type" value="Genomic_DNA"/>
</dbReference>
<evidence type="ECO:0000256" key="2">
    <source>
        <dbReference type="ARBA" id="ARBA00022478"/>
    </source>
</evidence>